<comment type="caution">
    <text evidence="2">The sequence shown here is derived from an EMBL/GenBank/DDBJ whole genome shotgun (WGS) entry which is preliminary data.</text>
</comment>
<feature type="region of interest" description="Disordered" evidence="1">
    <location>
        <begin position="61"/>
        <end position="80"/>
    </location>
</feature>
<evidence type="ECO:0000256" key="1">
    <source>
        <dbReference type="SAM" id="MobiDB-lite"/>
    </source>
</evidence>
<organism evidence="2 3">
    <name type="scientific">Phyllostomus discolor</name>
    <name type="common">pale spear-nosed bat</name>
    <dbReference type="NCBI Taxonomy" id="89673"/>
    <lineage>
        <taxon>Eukaryota</taxon>
        <taxon>Metazoa</taxon>
        <taxon>Chordata</taxon>
        <taxon>Craniata</taxon>
        <taxon>Vertebrata</taxon>
        <taxon>Euteleostomi</taxon>
        <taxon>Mammalia</taxon>
        <taxon>Eutheria</taxon>
        <taxon>Laurasiatheria</taxon>
        <taxon>Chiroptera</taxon>
        <taxon>Yangochiroptera</taxon>
        <taxon>Phyllostomidae</taxon>
        <taxon>Phyllostominae</taxon>
        <taxon>Phyllostomus</taxon>
    </lineage>
</organism>
<evidence type="ECO:0000313" key="3">
    <source>
        <dbReference type="Proteomes" id="UP000664940"/>
    </source>
</evidence>
<evidence type="ECO:0000313" key="2">
    <source>
        <dbReference type="EMBL" id="KAF6094849.1"/>
    </source>
</evidence>
<dbReference type="Proteomes" id="UP000664940">
    <property type="component" value="Unassembled WGS sequence"/>
</dbReference>
<name>A0A834DWH5_9CHIR</name>
<accession>A0A834DWH5</accession>
<reference evidence="2 3" key="1">
    <citation type="journal article" date="2020" name="Nature">
        <title>Six reference-quality genomes reveal evolution of bat adaptations.</title>
        <authorList>
            <person name="Jebb D."/>
            <person name="Huang Z."/>
            <person name="Pippel M."/>
            <person name="Hughes G.M."/>
            <person name="Lavrichenko K."/>
            <person name="Devanna P."/>
            <person name="Winkler S."/>
            <person name="Jermiin L.S."/>
            <person name="Skirmuntt E.C."/>
            <person name="Katzourakis A."/>
            <person name="Burkitt-Gray L."/>
            <person name="Ray D.A."/>
            <person name="Sullivan K.A.M."/>
            <person name="Roscito J.G."/>
            <person name="Kirilenko B.M."/>
            <person name="Davalos L.M."/>
            <person name="Corthals A.P."/>
            <person name="Power M.L."/>
            <person name="Jones G."/>
            <person name="Ransome R.D."/>
            <person name="Dechmann D.K.N."/>
            <person name="Locatelli A.G."/>
            <person name="Puechmaille S.J."/>
            <person name="Fedrigo O."/>
            <person name="Jarvis E.D."/>
            <person name="Hiller M."/>
            <person name="Vernes S.C."/>
            <person name="Myers E.W."/>
            <person name="Teeling E.C."/>
        </authorList>
    </citation>
    <scope>NUCLEOTIDE SEQUENCE [LARGE SCALE GENOMIC DNA]</scope>
    <source>
        <strain evidence="2">Bat1K_MPI-CBG_1</strain>
    </source>
</reference>
<protein>
    <submittedName>
        <fullName evidence="2">Uncharacterized protein</fullName>
    </submittedName>
</protein>
<sequence length="126" mass="13624">MEPTGGLAARLRLPDRRNYPDLGGPSVFPRLSLVSLACSWSSLTIPGLWDPEHPLPFSTFSSSSAPPAAVKPHARSVHARPCRPGRSLLVTYSIPTTMQSLNHSQDCDHHLTNSVPSLHCPSRPPA</sequence>
<dbReference type="EMBL" id="JABVXQ010000008">
    <property type="protein sequence ID" value="KAF6094849.1"/>
    <property type="molecule type" value="Genomic_DNA"/>
</dbReference>
<gene>
    <name evidence="2" type="ORF">HJG60_011929</name>
</gene>
<dbReference type="AlphaFoldDB" id="A0A834DWH5"/>
<proteinExistence type="predicted"/>